<dbReference type="Gene3D" id="2.60.40.10">
    <property type="entry name" value="Immunoglobulins"/>
    <property type="match status" value="3"/>
</dbReference>
<keyword evidence="5" id="KW-0472">Membrane</keyword>
<dbReference type="InterPro" id="IPR003006">
    <property type="entry name" value="Ig/MHC_CS"/>
</dbReference>
<dbReference type="PROSITE" id="PS00290">
    <property type="entry name" value="IG_MHC"/>
    <property type="match status" value="1"/>
</dbReference>
<feature type="domain" description="Ig-like" evidence="10">
    <location>
        <begin position="247"/>
        <end position="344"/>
    </location>
</feature>
<evidence type="ECO:0000256" key="8">
    <source>
        <dbReference type="ARBA" id="ARBA00023319"/>
    </source>
</evidence>
<evidence type="ECO:0000259" key="10">
    <source>
        <dbReference type="PROSITE" id="PS50835"/>
    </source>
</evidence>
<evidence type="ECO:0000256" key="3">
    <source>
        <dbReference type="ARBA" id="ARBA00022729"/>
    </source>
</evidence>
<dbReference type="FunFam" id="2.60.40.10:FF:000328">
    <property type="entry name" value="CLUMA_CG000981, isoform A"/>
    <property type="match status" value="1"/>
</dbReference>
<feature type="region of interest" description="Disordered" evidence="9">
    <location>
        <begin position="418"/>
        <end position="439"/>
    </location>
</feature>
<feature type="region of interest" description="Disordered" evidence="9">
    <location>
        <begin position="346"/>
        <end position="392"/>
    </location>
</feature>
<dbReference type="Pfam" id="PF13927">
    <property type="entry name" value="Ig_3"/>
    <property type="match status" value="2"/>
</dbReference>
<protein>
    <submittedName>
        <fullName evidence="12">Lachesin-like</fullName>
    </submittedName>
</protein>
<dbReference type="SUPFAM" id="SSF48726">
    <property type="entry name" value="Immunoglobulin"/>
    <property type="match status" value="3"/>
</dbReference>
<dbReference type="InterPro" id="IPR007110">
    <property type="entry name" value="Ig-like_dom"/>
</dbReference>
<feature type="domain" description="Ig-like" evidence="10">
    <location>
        <begin position="45"/>
        <end position="142"/>
    </location>
</feature>
<dbReference type="Pfam" id="PF07679">
    <property type="entry name" value="I-set"/>
    <property type="match status" value="1"/>
</dbReference>
<evidence type="ECO:0000256" key="2">
    <source>
        <dbReference type="ARBA" id="ARBA00022475"/>
    </source>
</evidence>
<evidence type="ECO:0000256" key="5">
    <source>
        <dbReference type="ARBA" id="ARBA00023136"/>
    </source>
</evidence>
<evidence type="ECO:0000256" key="7">
    <source>
        <dbReference type="ARBA" id="ARBA00023180"/>
    </source>
</evidence>
<keyword evidence="11" id="KW-1185">Reference proteome</keyword>
<dbReference type="SMART" id="SM00408">
    <property type="entry name" value="IGc2"/>
    <property type="match status" value="3"/>
</dbReference>
<evidence type="ECO:0000256" key="1">
    <source>
        <dbReference type="ARBA" id="ARBA00004236"/>
    </source>
</evidence>
<keyword evidence="6" id="KW-1015">Disulfide bond</keyword>
<evidence type="ECO:0000313" key="12">
    <source>
        <dbReference type="RefSeq" id="XP_028028010.1"/>
    </source>
</evidence>
<evidence type="ECO:0000256" key="4">
    <source>
        <dbReference type="ARBA" id="ARBA00022737"/>
    </source>
</evidence>
<dbReference type="PROSITE" id="PS50835">
    <property type="entry name" value="IG_LIKE"/>
    <property type="match status" value="3"/>
</dbReference>
<dbReference type="InterPro" id="IPR013098">
    <property type="entry name" value="Ig_I-set"/>
</dbReference>
<gene>
    <name evidence="12" type="primary">LOC114241388</name>
</gene>
<dbReference type="InterPro" id="IPR036179">
    <property type="entry name" value="Ig-like_dom_sf"/>
</dbReference>
<dbReference type="InterPro" id="IPR013106">
    <property type="entry name" value="Ig_V-set"/>
</dbReference>
<accession>A0A6J2JER2</accession>
<proteinExistence type="predicted"/>
<dbReference type="InterPro" id="IPR051170">
    <property type="entry name" value="Neural/epithelial_adhesion"/>
</dbReference>
<keyword evidence="7" id="KW-0325">Glycoprotein</keyword>
<comment type="subcellular location">
    <subcellularLocation>
        <location evidence="1">Cell membrane</location>
    </subcellularLocation>
</comment>
<dbReference type="PANTHER" id="PTHR12231">
    <property type="entry name" value="CTX-RELATED TYPE I TRANSMEMBRANE PROTEIN"/>
    <property type="match status" value="1"/>
</dbReference>
<evidence type="ECO:0000256" key="9">
    <source>
        <dbReference type="SAM" id="MobiDB-lite"/>
    </source>
</evidence>
<keyword evidence="2" id="KW-1003">Cell membrane</keyword>
<dbReference type="SMART" id="SM00409">
    <property type="entry name" value="IG"/>
    <property type="match status" value="3"/>
</dbReference>
<name>A0A6J2JER2_BOMMA</name>
<dbReference type="Proteomes" id="UP000504629">
    <property type="component" value="Unplaced"/>
</dbReference>
<feature type="compositionally biased region" description="Low complexity" evidence="9">
    <location>
        <begin position="350"/>
        <end position="376"/>
    </location>
</feature>
<dbReference type="CDD" id="cd00096">
    <property type="entry name" value="Ig"/>
    <property type="match status" value="1"/>
</dbReference>
<dbReference type="GeneID" id="114241388"/>
<dbReference type="KEGG" id="bman:114241388"/>
<evidence type="ECO:0000256" key="6">
    <source>
        <dbReference type="ARBA" id="ARBA00023157"/>
    </source>
</evidence>
<dbReference type="GO" id="GO:0043005">
    <property type="term" value="C:neuron projection"/>
    <property type="evidence" value="ECO:0007669"/>
    <property type="project" value="TreeGrafter"/>
</dbReference>
<dbReference type="GO" id="GO:0005886">
    <property type="term" value="C:plasma membrane"/>
    <property type="evidence" value="ECO:0007669"/>
    <property type="project" value="UniProtKB-SubCell"/>
</dbReference>
<feature type="domain" description="Ig-like" evidence="10">
    <location>
        <begin position="147"/>
        <end position="242"/>
    </location>
</feature>
<dbReference type="PANTHER" id="PTHR12231:SF265">
    <property type="entry name" value="DPR-INTERACTING PROTEIN LAMBDA"/>
    <property type="match status" value="1"/>
</dbReference>
<dbReference type="InterPro" id="IPR003598">
    <property type="entry name" value="Ig_sub2"/>
</dbReference>
<dbReference type="InterPro" id="IPR013783">
    <property type="entry name" value="Ig-like_fold"/>
</dbReference>
<sequence length="465" mass="51440">MLSDIPRRTKAVSMETGGLPLVSTFALLTIVAGQLQGSGYNEPEPEFLSPLENLTVAQGRDVHFTCTVNHLGTYKVAWIKSDTKTILAIHTHMVTLNPRLSVTHNGHNTWKLYISNVEPKDSGTYMCQINTDPMMSQMGHLSVVIPPEIADEDGSEASAPEGGSVELRCTASGVPEPNISWKRTLGRNIILRDSNGQELKVVDSYVGSTLVLKGLRRSDMGTYLCIAANGIPPTKSRRYEVTVLFEPIVRVASPVVLRSTDMQVTLQCYVESSPKSLNTWQRGKSHNSGKLLNSSKYVISEEILNEYALRMNLTITRLKKNDFGDYTCSAVNGYGRADGAINLKETPQKTTTTTSTTTTTTTTTRPSTTTASTTRPSKVHVKKPHDRANQNALDADPRQVELNNAFNFYNVNVFIPNTTNNDYSQRTERQKTRPTGSPRHYISYSSANKQKLTSLVLFILLKHIV</sequence>
<dbReference type="OrthoDB" id="10012075at2759"/>
<dbReference type="SMART" id="SM00406">
    <property type="entry name" value="IGv"/>
    <property type="match status" value="3"/>
</dbReference>
<keyword evidence="3" id="KW-0732">Signal</keyword>
<organism evidence="11 12">
    <name type="scientific">Bombyx mandarina</name>
    <name type="common">Wild silk moth</name>
    <name type="synonym">Wild silkworm</name>
    <dbReference type="NCBI Taxonomy" id="7092"/>
    <lineage>
        <taxon>Eukaryota</taxon>
        <taxon>Metazoa</taxon>
        <taxon>Ecdysozoa</taxon>
        <taxon>Arthropoda</taxon>
        <taxon>Hexapoda</taxon>
        <taxon>Insecta</taxon>
        <taxon>Pterygota</taxon>
        <taxon>Neoptera</taxon>
        <taxon>Endopterygota</taxon>
        <taxon>Lepidoptera</taxon>
        <taxon>Glossata</taxon>
        <taxon>Ditrysia</taxon>
        <taxon>Bombycoidea</taxon>
        <taxon>Bombycidae</taxon>
        <taxon>Bombycinae</taxon>
        <taxon>Bombyx</taxon>
    </lineage>
</organism>
<reference evidence="12" key="1">
    <citation type="submission" date="2025-08" db="UniProtKB">
        <authorList>
            <consortium name="RefSeq"/>
        </authorList>
    </citation>
    <scope>IDENTIFICATION</scope>
    <source>
        <tissue evidence="12">Silk gland</tissue>
    </source>
</reference>
<dbReference type="InterPro" id="IPR003599">
    <property type="entry name" value="Ig_sub"/>
</dbReference>
<keyword evidence="8" id="KW-0393">Immunoglobulin domain</keyword>
<keyword evidence="4" id="KW-0677">Repeat</keyword>
<dbReference type="RefSeq" id="XP_028028010.1">
    <property type="nucleotide sequence ID" value="XM_028172209.1"/>
</dbReference>
<evidence type="ECO:0000313" key="11">
    <source>
        <dbReference type="Proteomes" id="UP000504629"/>
    </source>
</evidence>
<dbReference type="AlphaFoldDB" id="A0A6J2JER2"/>